<dbReference type="AlphaFoldDB" id="A0A074ZXY6"/>
<keyword evidence="2" id="KW-1133">Transmembrane helix</keyword>
<feature type="transmembrane region" description="Helical" evidence="2">
    <location>
        <begin position="328"/>
        <end position="350"/>
    </location>
</feature>
<feature type="transmembrane region" description="Helical" evidence="2">
    <location>
        <begin position="357"/>
        <end position="374"/>
    </location>
</feature>
<evidence type="ECO:0000256" key="3">
    <source>
        <dbReference type="SAM" id="SignalP"/>
    </source>
</evidence>
<name>A0A074ZXY6_OPIVI</name>
<feature type="transmembrane region" description="Helical" evidence="2">
    <location>
        <begin position="606"/>
        <end position="625"/>
    </location>
</feature>
<dbReference type="OrthoDB" id="6237556at2759"/>
<evidence type="ECO:0000256" key="1">
    <source>
        <dbReference type="SAM" id="MobiDB-lite"/>
    </source>
</evidence>
<evidence type="ECO:0000313" key="4">
    <source>
        <dbReference type="EMBL" id="KER31956.1"/>
    </source>
</evidence>
<dbReference type="Proteomes" id="UP000054324">
    <property type="component" value="Unassembled WGS sequence"/>
</dbReference>
<dbReference type="EMBL" id="KL596639">
    <property type="protein sequence ID" value="KER31956.1"/>
    <property type="molecule type" value="Genomic_DNA"/>
</dbReference>
<dbReference type="CTD" id="20316078"/>
<dbReference type="GeneID" id="20316078"/>
<keyword evidence="2" id="KW-0812">Transmembrane</keyword>
<protein>
    <recommendedName>
        <fullName evidence="6">DUF4203 domain-containing protein</fullName>
    </recommendedName>
</protein>
<reference evidence="4 5" key="1">
    <citation type="submission" date="2013-11" db="EMBL/GenBank/DDBJ databases">
        <title>Opisthorchis viverrini - life in the bile duct.</title>
        <authorList>
            <person name="Young N.D."/>
            <person name="Nagarajan N."/>
            <person name="Lin S.J."/>
            <person name="Korhonen P.K."/>
            <person name="Jex A.R."/>
            <person name="Hall R.S."/>
            <person name="Safavi-Hemami H."/>
            <person name="Kaewkong W."/>
            <person name="Bertrand D."/>
            <person name="Gao S."/>
            <person name="Seet Q."/>
            <person name="Wongkham S."/>
            <person name="Teh B.T."/>
            <person name="Wongkham C."/>
            <person name="Intapan P.M."/>
            <person name="Maleewong W."/>
            <person name="Yang X."/>
            <person name="Hu M."/>
            <person name="Wang Z."/>
            <person name="Hofmann A."/>
            <person name="Sternberg P.W."/>
            <person name="Tan P."/>
            <person name="Wang J."/>
            <person name="Gasser R.B."/>
        </authorList>
    </citation>
    <scope>NUCLEOTIDE SEQUENCE [LARGE SCALE GENOMIC DNA]</scope>
</reference>
<feature type="transmembrane region" description="Helical" evidence="2">
    <location>
        <begin position="380"/>
        <end position="405"/>
    </location>
</feature>
<proteinExistence type="predicted"/>
<organism evidence="4 5">
    <name type="scientific">Opisthorchis viverrini</name>
    <name type="common">Southeast Asian liver fluke</name>
    <dbReference type="NCBI Taxonomy" id="6198"/>
    <lineage>
        <taxon>Eukaryota</taxon>
        <taxon>Metazoa</taxon>
        <taxon>Spiralia</taxon>
        <taxon>Lophotrochozoa</taxon>
        <taxon>Platyhelminthes</taxon>
        <taxon>Trematoda</taxon>
        <taxon>Digenea</taxon>
        <taxon>Opisthorchiida</taxon>
        <taxon>Opisthorchiata</taxon>
        <taxon>Opisthorchiidae</taxon>
        <taxon>Opisthorchis</taxon>
    </lineage>
</organism>
<accession>A0A074ZXY6</accession>
<feature type="region of interest" description="Disordered" evidence="1">
    <location>
        <begin position="834"/>
        <end position="871"/>
    </location>
</feature>
<dbReference type="STRING" id="6198.A0A074ZXY6"/>
<dbReference type="RefSeq" id="XP_009164280.1">
    <property type="nucleotide sequence ID" value="XM_009166016.1"/>
</dbReference>
<feature type="chain" id="PRO_5001704374" description="DUF4203 domain-containing protein" evidence="3">
    <location>
        <begin position="19"/>
        <end position="871"/>
    </location>
</feature>
<feature type="transmembrane region" description="Helical" evidence="2">
    <location>
        <begin position="579"/>
        <end position="599"/>
    </location>
</feature>
<sequence>MILPHLLCISLVLFPVIAIDTIAKIKHAVFSNVTVPSGLSSILFVDLPPDSAFVVIQLHSPFNPLLVSVLESFDYGASQHSEHCGLLKELPANSTNVTLFIYSEYDNSMPTWVRADAYATGYPMPGGCGQVLFSGVSNAALATEVMQLPWYLVNRNDSCQSLRYWTSLLKFPPAAAPGKHNGSSGCLAADDRITYYLYTTPLVTAGGLYGTFTDPNSYEVSGILDVMSSWDVNPQKLAHTFIIRASMLDQKQLLEVPIARRPGTAVVLTLVAELRDQSRQSRVAYAPVVLYGCPATPPIHSEFGVGLVVRNQSCRLSCGILPTNSPSIYFPVAVLLLASMFYACSCNLLIWPRCAASVMVMSSVLGTIFFYRYSLPTSDAILVLAISVLLPGLLALATFILIWCLCIRPTLHYHRVFGRGPLMKIQEPDTTPGTSTVNEPWNTELLAGTPTEVQGAAFYVADSDPLVDNSLEPVSEVPNCGTLEPLLSHSNSSTAHVCQADMEQTQLENDRSPFCPCCSSQHNSQYDCAGCRARRSTRVFSLRPRRIARLPPVLPAVFLFVALLSVLLGQLFSLNDSPASYLSFVILMGLFILCPLCVFKNLAFGLSTAFVGVYLSLGCVCLFLIPNAFMPHILIEQFLRLTWIEHRLAVLQFNAVGLYDLLIFATWIIGTTIFGLLTLCLIRLQDARELSEAQRGRLLNPNSQYQTTGGAGNIHASSSFLWNDGAGVSRPTRVLGNRLAPIGGATGADSGLIGGITPVTGSLALGTTDCADSAGRLNSKSVPSTSRPFSERSQLLSAAPRISYGGLANTAQPSLMPLSRVQLACGTGVGNRLSSNKFRYPGSQSQPSLTTPLRMASNTDDTAGNSTEQPR</sequence>
<evidence type="ECO:0008006" key="6">
    <source>
        <dbReference type="Google" id="ProtNLM"/>
    </source>
</evidence>
<keyword evidence="2" id="KW-0472">Membrane</keyword>
<dbReference type="Pfam" id="PF25992">
    <property type="entry name" value="Ig_TM7SF3_N"/>
    <property type="match status" value="1"/>
</dbReference>
<evidence type="ECO:0000313" key="5">
    <source>
        <dbReference type="Proteomes" id="UP000054324"/>
    </source>
</evidence>
<dbReference type="KEGG" id="ovi:T265_01890"/>
<gene>
    <name evidence="4" type="ORF">T265_01890</name>
</gene>
<feature type="transmembrane region" description="Helical" evidence="2">
    <location>
        <begin position="553"/>
        <end position="573"/>
    </location>
</feature>
<feature type="signal peptide" evidence="3">
    <location>
        <begin position="1"/>
        <end position="18"/>
    </location>
</feature>
<evidence type="ECO:0000256" key="2">
    <source>
        <dbReference type="SAM" id="Phobius"/>
    </source>
</evidence>
<keyword evidence="5" id="KW-1185">Reference proteome</keyword>
<feature type="transmembrane region" description="Helical" evidence="2">
    <location>
        <begin position="661"/>
        <end position="682"/>
    </location>
</feature>
<keyword evidence="3" id="KW-0732">Signal</keyword>